<gene>
    <name evidence="5" type="ORF">HEQ44_02595</name>
</gene>
<dbReference type="PANTHER" id="PTHR43280:SF30">
    <property type="entry name" value="MMSAB OPERON REGULATORY PROTEIN"/>
    <property type="match status" value="1"/>
</dbReference>
<dbReference type="Gene3D" id="2.60.120.280">
    <property type="entry name" value="Regulatory protein AraC"/>
    <property type="match status" value="1"/>
</dbReference>
<evidence type="ECO:0000313" key="5">
    <source>
        <dbReference type="EMBL" id="NLR29066.1"/>
    </source>
</evidence>
<accession>A0ABX1L207</accession>
<dbReference type="PANTHER" id="PTHR43280">
    <property type="entry name" value="ARAC-FAMILY TRANSCRIPTIONAL REGULATOR"/>
    <property type="match status" value="1"/>
</dbReference>
<dbReference type="SMART" id="SM00342">
    <property type="entry name" value="HTH_ARAC"/>
    <property type="match status" value="1"/>
</dbReference>
<keyword evidence="2" id="KW-0238">DNA-binding</keyword>
<dbReference type="InterPro" id="IPR020449">
    <property type="entry name" value="Tscrpt_reg_AraC-type_HTH"/>
</dbReference>
<organism evidence="5 6">
    <name type="scientific">Levilactobacillus tujiorum</name>
    <dbReference type="NCBI Taxonomy" id="2912243"/>
    <lineage>
        <taxon>Bacteria</taxon>
        <taxon>Bacillati</taxon>
        <taxon>Bacillota</taxon>
        <taxon>Bacilli</taxon>
        <taxon>Lactobacillales</taxon>
        <taxon>Lactobacillaceae</taxon>
        <taxon>Levilactobacillus</taxon>
    </lineage>
</organism>
<dbReference type="Gene3D" id="1.10.10.60">
    <property type="entry name" value="Homeodomain-like"/>
    <property type="match status" value="2"/>
</dbReference>
<dbReference type="PROSITE" id="PS00041">
    <property type="entry name" value="HTH_ARAC_FAMILY_1"/>
    <property type="match status" value="1"/>
</dbReference>
<dbReference type="InterPro" id="IPR003313">
    <property type="entry name" value="AraC-bd"/>
</dbReference>
<reference evidence="5 6" key="1">
    <citation type="submission" date="2020-03" db="EMBL/GenBank/DDBJ databases">
        <authorList>
            <person name="Zhang Z."/>
            <person name="Guo Z."/>
            <person name="Hou Q."/>
            <person name="Shen X."/>
        </authorList>
    </citation>
    <scope>NUCLEOTIDE SEQUENCE [LARGE SCALE GENOMIC DNA]</scope>
    <source>
        <strain evidence="5 6">HBUAS51329</strain>
    </source>
</reference>
<dbReference type="InterPro" id="IPR018060">
    <property type="entry name" value="HTH_AraC"/>
</dbReference>
<sequence length="290" mass="33657">MRRLQDFDNEYLFVLPKDVLQDYIFSPIIANLYVTDLGFFPNAQYHYVHREQGSAGWIIIFCTGGTGTVEVNGTMYQLHQYSLIIMPPGIRHTYYASQNDPWDIYWLHFRGKLADEYINVSPNKAHFIDQLTSDQVNSTMRQFWQMIKSFLPGFTYDSVFFVSQVLGVMLATLALGDTDQQTSTHGGSYVDAAIHYIYQHIDEPIKLTDVARHLGISTSYLSRKFKAVVNSSVIEFVTTIKMKRASHYLQYTNVPIQQIAQRLGYTDSYYFSRVFKKEFGLSPRHFRNRL</sequence>
<dbReference type="InterPro" id="IPR018062">
    <property type="entry name" value="HTH_AraC-typ_CS"/>
</dbReference>
<dbReference type="CDD" id="cd06986">
    <property type="entry name" value="cupin_MmsR-like_N"/>
    <property type="match status" value="1"/>
</dbReference>
<name>A0ABX1L207_9LACO</name>
<dbReference type="SUPFAM" id="SSF46689">
    <property type="entry name" value="Homeodomain-like"/>
    <property type="match status" value="2"/>
</dbReference>
<keyword evidence="6" id="KW-1185">Reference proteome</keyword>
<dbReference type="Pfam" id="PF12833">
    <property type="entry name" value="HTH_18"/>
    <property type="match status" value="1"/>
</dbReference>
<dbReference type="PROSITE" id="PS01124">
    <property type="entry name" value="HTH_ARAC_FAMILY_2"/>
    <property type="match status" value="1"/>
</dbReference>
<evidence type="ECO:0000256" key="1">
    <source>
        <dbReference type="ARBA" id="ARBA00023015"/>
    </source>
</evidence>
<feature type="domain" description="HTH araC/xylS-type" evidence="4">
    <location>
        <begin position="191"/>
        <end position="289"/>
    </location>
</feature>
<dbReference type="Pfam" id="PF02311">
    <property type="entry name" value="AraC_binding"/>
    <property type="match status" value="1"/>
</dbReference>
<evidence type="ECO:0000313" key="6">
    <source>
        <dbReference type="Proteomes" id="UP000707477"/>
    </source>
</evidence>
<dbReference type="EMBL" id="JAAVSD010000005">
    <property type="protein sequence ID" value="NLR29066.1"/>
    <property type="molecule type" value="Genomic_DNA"/>
</dbReference>
<dbReference type="InterPro" id="IPR037923">
    <property type="entry name" value="HTH-like"/>
</dbReference>
<proteinExistence type="predicted"/>
<evidence type="ECO:0000259" key="4">
    <source>
        <dbReference type="PROSITE" id="PS01124"/>
    </source>
</evidence>
<evidence type="ECO:0000256" key="3">
    <source>
        <dbReference type="ARBA" id="ARBA00023163"/>
    </source>
</evidence>
<dbReference type="PRINTS" id="PR00032">
    <property type="entry name" value="HTHARAC"/>
</dbReference>
<dbReference type="InterPro" id="IPR009057">
    <property type="entry name" value="Homeodomain-like_sf"/>
</dbReference>
<dbReference type="SUPFAM" id="SSF51215">
    <property type="entry name" value="Regulatory protein AraC"/>
    <property type="match status" value="1"/>
</dbReference>
<dbReference type="RefSeq" id="WP_168850336.1">
    <property type="nucleotide sequence ID" value="NZ_JAAVSD010000005.1"/>
</dbReference>
<comment type="caution">
    <text evidence="5">The sequence shown here is derived from an EMBL/GenBank/DDBJ whole genome shotgun (WGS) entry which is preliminary data.</text>
</comment>
<evidence type="ECO:0000256" key="2">
    <source>
        <dbReference type="ARBA" id="ARBA00023125"/>
    </source>
</evidence>
<dbReference type="Proteomes" id="UP000707477">
    <property type="component" value="Unassembled WGS sequence"/>
</dbReference>
<protein>
    <submittedName>
        <fullName evidence="5">AraC family transcriptional regulator</fullName>
    </submittedName>
</protein>
<keyword evidence="1" id="KW-0805">Transcription regulation</keyword>
<keyword evidence="3" id="KW-0804">Transcription</keyword>